<dbReference type="EMBL" id="HF951689">
    <property type="protein sequence ID" value="CCW34392.1"/>
    <property type="molecule type" value="Genomic_DNA"/>
</dbReference>
<dbReference type="OrthoDB" id="9814290at2"/>
<keyword evidence="6 8" id="KW-1133">Transmembrane helix</keyword>
<dbReference type="RefSeq" id="WP_016481954.1">
    <property type="nucleotide sequence ID" value="NC_021487.1"/>
</dbReference>
<name>S0EVK7_CHTCT</name>
<dbReference type="PATRIC" id="fig|1303518.3.peg.569"/>
<dbReference type="InterPro" id="IPR002541">
    <property type="entry name" value="Cyt_c_assembly"/>
</dbReference>
<dbReference type="Proteomes" id="UP000014227">
    <property type="component" value="Chromosome I"/>
</dbReference>
<dbReference type="InParanoid" id="S0EVK7"/>
<evidence type="ECO:0000256" key="2">
    <source>
        <dbReference type="ARBA" id="ARBA00005840"/>
    </source>
</evidence>
<evidence type="ECO:0000256" key="7">
    <source>
        <dbReference type="ARBA" id="ARBA00023136"/>
    </source>
</evidence>
<keyword evidence="7 8" id="KW-0472">Membrane</keyword>
<dbReference type="InterPro" id="IPR003557">
    <property type="entry name" value="Cyt_c_biogenesis_CcmC"/>
</dbReference>
<feature type="transmembrane region" description="Helical" evidence="8">
    <location>
        <begin position="111"/>
        <end position="131"/>
    </location>
</feature>
<dbReference type="AlphaFoldDB" id="S0EVK7"/>
<evidence type="ECO:0000259" key="9">
    <source>
        <dbReference type="Pfam" id="PF01578"/>
    </source>
</evidence>
<feature type="transmembrane region" description="Helical" evidence="8">
    <location>
        <begin position="173"/>
        <end position="191"/>
    </location>
</feature>
<dbReference type="PANTHER" id="PTHR30071:SF1">
    <property type="entry name" value="CYTOCHROME B_B6 PROTEIN-RELATED"/>
    <property type="match status" value="1"/>
</dbReference>
<feature type="transmembrane region" description="Helical" evidence="8">
    <location>
        <begin position="211"/>
        <end position="232"/>
    </location>
</feature>
<comment type="subcellular location">
    <subcellularLocation>
        <location evidence="1">Membrane</location>
        <topology evidence="1">Multi-pass membrane protein</topology>
    </subcellularLocation>
</comment>
<dbReference type="STRING" id="454171.CP488_00593"/>
<dbReference type="GO" id="GO:0020037">
    <property type="term" value="F:heme binding"/>
    <property type="evidence" value="ECO:0007669"/>
    <property type="project" value="InterPro"/>
</dbReference>
<feature type="domain" description="Cytochrome c assembly protein" evidence="9">
    <location>
        <begin position="32"/>
        <end position="181"/>
    </location>
</feature>
<feature type="transmembrane region" description="Helical" evidence="8">
    <location>
        <begin position="62"/>
        <end position="90"/>
    </location>
</feature>
<gene>
    <name evidence="10" type="ORF">CCALI_00561</name>
</gene>
<dbReference type="Pfam" id="PF01578">
    <property type="entry name" value="Cytochrom_C_asm"/>
    <property type="match status" value="1"/>
</dbReference>
<dbReference type="PANTHER" id="PTHR30071">
    <property type="entry name" value="HEME EXPORTER PROTEIN C"/>
    <property type="match status" value="1"/>
</dbReference>
<dbReference type="eggNOG" id="COG0755">
    <property type="taxonomic scope" value="Bacteria"/>
</dbReference>
<accession>S0EVK7</accession>
<evidence type="ECO:0000256" key="8">
    <source>
        <dbReference type="SAM" id="Phobius"/>
    </source>
</evidence>
<organism evidence="10 11">
    <name type="scientific">Chthonomonas calidirosea (strain DSM 23976 / ICMP 18418 / T49)</name>
    <dbReference type="NCBI Taxonomy" id="1303518"/>
    <lineage>
        <taxon>Bacteria</taxon>
        <taxon>Bacillati</taxon>
        <taxon>Armatimonadota</taxon>
        <taxon>Chthonomonadia</taxon>
        <taxon>Chthonomonadales</taxon>
        <taxon>Chthonomonadaceae</taxon>
        <taxon>Chthonomonas</taxon>
    </lineage>
</organism>
<comment type="similarity">
    <text evidence="2">Belongs to the CcmC/CycZ/HelC family.</text>
</comment>
<dbReference type="InterPro" id="IPR045062">
    <property type="entry name" value="Cyt_c_biogenesis_CcsA/CcmC"/>
</dbReference>
<reference evidence="11" key="1">
    <citation type="submission" date="2013-03" db="EMBL/GenBank/DDBJ databases">
        <title>Genome sequence of Chthonomonas calidirosea, the first sequenced genome from the Armatimonadetes phylum (formally candidate division OP10).</title>
        <authorList>
            <person name="Lee K.C.Y."/>
            <person name="Morgan X.C."/>
            <person name="Dunfield P.F."/>
            <person name="Tamas I."/>
            <person name="Houghton K.M."/>
            <person name="Vyssotski M."/>
            <person name="Ryan J.L.J."/>
            <person name="Lagutin K."/>
            <person name="McDonald I.R."/>
            <person name="Stott M.B."/>
        </authorList>
    </citation>
    <scope>NUCLEOTIDE SEQUENCE [LARGE SCALE GENOMIC DNA]</scope>
    <source>
        <strain evidence="11">DSM 23976 / ICMP 18418 / T49</strain>
    </source>
</reference>
<dbReference type="GO" id="GO:0015232">
    <property type="term" value="F:heme transmembrane transporter activity"/>
    <property type="evidence" value="ECO:0007669"/>
    <property type="project" value="InterPro"/>
</dbReference>
<dbReference type="GO" id="GO:0005886">
    <property type="term" value="C:plasma membrane"/>
    <property type="evidence" value="ECO:0007669"/>
    <property type="project" value="TreeGrafter"/>
</dbReference>
<dbReference type="HOGENOM" id="CLU_066538_1_0_0"/>
<keyword evidence="5" id="KW-0201">Cytochrome c-type biogenesis</keyword>
<keyword evidence="11" id="KW-1185">Reference proteome</keyword>
<evidence type="ECO:0000256" key="1">
    <source>
        <dbReference type="ARBA" id="ARBA00004141"/>
    </source>
</evidence>
<feature type="transmembrane region" description="Helical" evidence="8">
    <location>
        <begin position="143"/>
        <end position="161"/>
    </location>
</feature>
<keyword evidence="4 8" id="KW-0812">Transmembrane</keyword>
<proteinExistence type="inferred from homology"/>
<evidence type="ECO:0000256" key="6">
    <source>
        <dbReference type="ARBA" id="ARBA00022989"/>
    </source>
</evidence>
<sequence length="261" mass="29037">MTAIHKELSEAQVRSERRSGTLSGAWWKIGTGLLMTYVIVGAFFIAKGAVGFGKQGDPARIVFFHVPCAVLSSIAYFVGVVYAVLCLSAVRRGERSKATLNDIKSATAMELGFLFCLLATITGSLFAGVQWGSFWNWDPRETSIVIMLLLYASYLVLRGALAERLDRRMRLSSVYALVALVPAQYLIWAVPRLVQTMHPTTTLSDPSNTSLSYKLVLYPSFLAFTLLFVWLFQLRVRQAQLSLRPGTQKAMEQQAAEKIKE</sequence>
<feature type="transmembrane region" description="Helical" evidence="8">
    <location>
        <begin position="25"/>
        <end position="50"/>
    </location>
</feature>
<evidence type="ECO:0000256" key="3">
    <source>
        <dbReference type="ARBA" id="ARBA00016463"/>
    </source>
</evidence>
<evidence type="ECO:0000256" key="4">
    <source>
        <dbReference type="ARBA" id="ARBA00022692"/>
    </source>
</evidence>
<protein>
    <recommendedName>
        <fullName evidence="3">Heme exporter protein C</fullName>
    </recommendedName>
</protein>
<evidence type="ECO:0000313" key="11">
    <source>
        <dbReference type="Proteomes" id="UP000014227"/>
    </source>
</evidence>
<evidence type="ECO:0000313" key="10">
    <source>
        <dbReference type="EMBL" id="CCW34392.1"/>
    </source>
</evidence>
<dbReference type="PRINTS" id="PR01386">
    <property type="entry name" value="CCMCBIOGNSIS"/>
</dbReference>
<dbReference type="KEGG" id="ccz:CCALI_00561"/>
<evidence type="ECO:0000256" key="5">
    <source>
        <dbReference type="ARBA" id="ARBA00022748"/>
    </source>
</evidence>
<dbReference type="GO" id="GO:0017004">
    <property type="term" value="P:cytochrome complex assembly"/>
    <property type="evidence" value="ECO:0007669"/>
    <property type="project" value="UniProtKB-KW"/>
</dbReference>